<accession>A0ABS5PTC4</accession>
<proteinExistence type="predicted"/>
<comment type="caution">
    <text evidence="2">The sequence shown here is derived from an EMBL/GenBank/DDBJ whole genome shotgun (WGS) entry which is preliminary data.</text>
</comment>
<dbReference type="RefSeq" id="WP_213238283.1">
    <property type="nucleotide sequence ID" value="NZ_JAHBCL010000040.1"/>
</dbReference>
<dbReference type="Proteomes" id="UP000746471">
    <property type="component" value="Unassembled WGS sequence"/>
</dbReference>
<protein>
    <submittedName>
        <fullName evidence="2">Uncharacterized protein</fullName>
    </submittedName>
</protein>
<gene>
    <name evidence="2" type="ORF">KHM83_17190</name>
</gene>
<dbReference type="EMBL" id="JAHBCL010000040">
    <property type="protein sequence ID" value="MBS7528425.1"/>
    <property type="molecule type" value="Genomic_DNA"/>
</dbReference>
<evidence type="ECO:0000313" key="2">
    <source>
        <dbReference type="EMBL" id="MBS7528425.1"/>
    </source>
</evidence>
<keyword evidence="3" id="KW-1185">Reference proteome</keyword>
<name>A0ABS5PTC4_9FIRM</name>
<organism evidence="2 3">
    <name type="scientific">Fusibacter paucivorans</name>
    <dbReference type="NCBI Taxonomy" id="76009"/>
    <lineage>
        <taxon>Bacteria</taxon>
        <taxon>Bacillati</taxon>
        <taxon>Bacillota</taxon>
        <taxon>Clostridia</taxon>
        <taxon>Eubacteriales</taxon>
        <taxon>Eubacteriales Family XII. Incertae Sedis</taxon>
        <taxon>Fusibacter</taxon>
    </lineage>
</organism>
<feature type="transmembrane region" description="Helical" evidence="1">
    <location>
        <begin position="6"/>
        <end position="23"/>
    </location>
</feature>
<keyword evidence="1" id="KW-0472">Membrane</keyword>
<evidence type="ECO:0000313" key="3">
    <source>
        <dbReference type="Proteomes" id="UP000746471"/>
    </source>
</evidence>
<evidence type="ECO:0000256" key="1">
    <source>
        <dbReference type="SAM" id="Phobius"/>
    </source>
</evidence>
<sequence>MFTKFLKGLIIITFVSVLLFLFINESDGNKKKQIGESLNIITTFDENTKLYSDEFVNQFKMSYEMNEHWLGILIKKNDIYELHHFSMPVGETYKEYDFDISQASELYICHQHIDYFDGNVTEPDAKFVMTQFQLNNDTSTFETSEVTGNDFTGIIDIYEVDLASIDREICFQYYSGNTKQTPIETWHFNLKI</sequence>
<keyword evidence="1" id="KW-0812">Transmembrane</keyword>
<reference evidence="2 3" key="1">
    <citation type="submission" date="2021-05" db="EMBL/GenBank/DDBJ databases">
        <title>Fusibacter ferrireducens sp. nov., an anaerobic, sulfur- and Fe-reducing bacterium isolated from the mangrove sediment.</title>
        <authorList>
            <person name="Qiu D."/>
        </authorList>
    </citation>
    <scope>NUCLEOTIDE SEQUENCE [LARGE SCALE GENOMIC DNA]</scope>
    <source>
        <strain evidence="2 3">DSM 12116</strain>
    </source>
</reference>
<keyword evidence="1" id="KW-1133">Transmembrane helix</keyword>